<dbReference type="PATRIC" id="fig|1114856.3.peg.3087"/>
<evidence type="ECO:0000256" key="1">
    <source>
        <dbReference type="SAM" id="MobiDB-lite"/>
    </source>
</evidence>
<dbReference type="eggNOG" id="ENOG502N5HI">
    <property type="taxonomic scope" value="Archaea"/>
</dbReference>
<dbReference type="Proteomes" id="UP000011599">
    <property type="component" value="Unassembled WGS sequence"/>
</dbReference>
<feature type="region of interest" description="Disordered" evidence="1">
    <location>
        <begin position="1"/>
        <end position="27"/>
    </location>
</feature>
<organism evidence="2 3">
    <name type="scientific">Natronorubrum tibetense GA33</name>
    <dbReference type="NCBI Taxonomy" id="1114856"/>
    <lineage>
        <taxon>Archaea</taxon>
        <taxon>Methanobacteriati</taxon>
        <taxon>Methanobacteriota</taxon>
        <taxon>Stenosarchaea group</taxon>
        <taxon>Halobacteria</taxon>
        <taxon>Halobacteriales</taxon>
        <taxon>Natrialbaceae</taxon>
        <taxon>Natronorubrum</taxon>
    </lineage>
</organism>
<name>L9VPM4_9EURY</name>
<dbReference type="EMBL" id="AOHW01000038">
    <property type="protein sequence ID" value="ELY39160.1"/>
    <property type="molecule type" value="Genomic_DNA"/>
</dbReference>
<feature type="compositionally biased region" description="Acidic residues" evidence="1">
    <location>
        <begin position="171"/>
        <end position="214"/>
    </location>
</feature>
<accession>L9VPM4</accession>
<dbReference type="OrthoDB" id="188225at2157"/>
<evidence type="ECO:0000313" key="3">
    <source>
        <dbReference type="Proteomes" id="UP000011599"/>
    </source>
</evidence>
<keyword evidence="3" id="KW-1185">Reference proteome</keyword>
<proteinExistence type="predicted"/>
<reference evidence="2 3" key="1">
    <citation type="journal article" date="2014" name="PLoS Genet.">
        <title>Phylogenetically driven sequencing of extremely halophilic archaea reveals strategies for static and dynamic osmo-response.</title>
        <authorList>
            <person name="Becker E.A."/>
            <person name="Seitzer P.M."/>
            <person name="Tritt A."/>
            <person name="Larsen D."/>
            <person name="Krusor M."/>
            <person name="Yao A.I."/>
            <person name="Wu D."/>
            <person name="Madern D."/>
            <person name="Eisen J.A."/>
            <person name="Darling A.E."/>
            <person name="Facciotti M.T."/>
        </authorList>
    </citation>
    <scope>NUCLEOTIDE SEQUENCE [LARGE SCALE GENOMIC DNA]</scope>
    <source>
        <strain evidence="2 3">GA33</strain>
    </source>
</reference>
<dbReference type="RefSeq" id="WP_006090956.1">
    <property type="nucleotide sequence ID" value="NZ_AOHW01000038.1"/>
</dbReference>
<comment type="caution">
    <text evidence="2">The sequence shown here is derived from an EMBL/GenBank/DDBJ whole genome shotgun (WGS) entry which is preliminary data.</text>
</comment>
<dbReference type="AlphaFoldDB" id="L9VPM4"/>
<feature type="compositionally biased region" description="Acidic residues" evidence="1">
    <location>
        <begin position="98"/>
        <end position="117"/>
    </location>
</feature>
<sequence>MRVRSAVDTTTSSSRDPPPDATTTDSSSQLRTLVLVAAGTVVAAYVIDRLLGLGDDGGDTSLETIRKRTVEAVPSAVSDRVPETVPTESQPIPIGDVGSDEEETDKTDETDETEIETDPYASSDGSMSGAGEPVDDAATNVDLADDPSSAKITSGSSDEIQEKPAEPGELSVEEDVEDVIDEDGGSDVDVDESSADDGEPVDEDETTDSTDDEE</sequence>
<feature type="compositionally biased region" description="Polar residues" evidence="1">
    <location>
        <begin position="7"/>
        <end position="27"/>
    </location>
</feature>
<evidence type="ECO:0000313" key="2">
    <source>
        <dbReference type="EMBL" id="ELY39160.1"/>
    </source>
</evidence>
<feature type="region of interest" description="Disordered" evidence="1">
    <location>
        <begin position="73"/>
        <end position="214"/>
    </location>
</feature>
<gene>
    <name evidence="2" type="ORF">C496_14922</name>
</gene>
<protein>
    <submittedName>
        <fullName evidence="2">Uncharacterized protein</fullName>
    </submittedName>
</protein>